<keyword evidence="2" id="KW-1185">Reference proteome</keyword>
<name>A0ABY5IXI5_9FLAO</name>
<reference evidence="1" key="1">
    <citation type="submission" date="2022-07" db="EMBL/GenBank/DDBJ databases">
        <title>Isolation, identification, and degradation of a PFOSA degrading strain from sewage treatment plant.</title>
        <authorList>
            <person name="Zhang L."/>
            <person name="Huo Y."/>
        </authorList>
    </citation>
    <scope>NUCLEOTIDE SEQUENCE</scope>
    <source>
        <strain evidence="1">C1</strain>
    </source>
</reference>
<dbReference type="EMBL" id="CP101751">
    <property type="protein sequence ID" value="UUC46202.1"/>
    <property type="molecule type" value="Genomic_DNA"/>
</dbReference>
<dbReference type="Proteomes" id="UP001059844">
    <property type="component" value="Chromosome"/>
</dbReference>
<evidence type="ECO:0000313" key="1">
    <source>
        <dbReference type="EMBL" id="UUC46202.1"/>
    </source>
</evidence>
<dbReference type="RefSeq" id="WP_256551871.1">
    <property type="nucleotide sequence ID" value="NZ_CP101751.1"/>
</dbReference>
<sequence length="60" mass="6739">MKNANNNTLHFKKNDVTELDMEFMYHIAGGGDTNNEQTTLICGDCILLPGPIRNITKFQP</sequence>
<evidence type="ECO:0008006" key="3">
    <source>
        <dbReference type="Google" id="ProtNLM"/>
    </source>
</evidence>
<evidence type="ECO:0000313" key="2">
    <source>
        <dbReference type="Proteomes" id="UP001059844"/>
    </source>
</evidence>
<organism evidence="1 2">
    <name type="scientific">Flavobacterium cerinum</name>
    <dbReference type="NCBI Taxonomy" id="2502784"/>
    <lineage>
        <taxon>Bacteria</taxon>
        <taxon>Pseudomonadati</taxon>
        <taxon>Bacteroidota</taxon>
        <taxon>Flavobacteriia</taxon>
        <taxon>Flavobacteriales</taxon>
        <taxon>Flavobacteriaceae</taxon>
        <taxon>Flavobacterium</taxon>
    </lineage>
</organism>
<protein>
    <recommendedName>
        <fullName evidence="3">Bacteriocin</fullName>
    </recommendedName>
</protein>
<accession>A0ABY5IXI5</accession>
<gene>
    <name evidence="1" type="ORF">NOX80_03110</name>
</gene>
<proteinExistence type="predicted"/>